<dbReference type="RefSeq" id="XP_033572565.1">
    <property type="nucleotide sequence ID" value="XM_033722327.1"/>
</dbReference>
<protein>
    <recommendedName>
        <fullName evidence="10">Amino acid transporter</fullName>
    </recommendedName>
</protein>
<evidence type="ECO:0000256" key="5">
    <source>
        <dbReference type="SAM" id="MobiDB-lite"/>
    </source>
</evidence>
<feature type="transmembrane region" description="Helical" evidence="6">
    <location>
        <begin position="364"/>
        <end position="383"/>
    </location>
</feature>
<accession>A0A6A6Y9V8</accession>
<reference evidence="7 9" key="1">
    <citation type="journal article" date="2020" name="Stud. Mycol.">
        <title>101 Dothideomycetes genomes: a test case for predicting lifestyles and emergence of pathogens.</title>
        <authorList>
            <person name="Haridas S."/>
            <person name="Albert R."/>
            <person name="Binder M."/>
            <person name="Bloem J."/>
            <person name="Labutti K."/>
            <person name="Salamov A."/>
            <person name="Andreopoulos B."/>
            <person name="Baker S."/>
            <person name="Barry K."/>
            <person name="Bills G."/>
            <person name="Bluhm B."/>
            <person name="Cannon C."/>
            <person name="Castanera R."/>
            <person name="Culley D."/>
            <person name="Daum C."/>
            <person name="Ezra D."/>
            <person name="Gonzalez J."/>
            <person name="Henrissat B."/>
            <person name="Kuo A."/>
            <person name="Liang C."/>
            <person name="Lipzen A."/>
            <person name="Lutzoni F."/>
            <person name="Magnuson J."/>
            <person name="Mondo S."/>
            <person name="Nolan M."/>
            <person name="Ohm R."/>
            <person name="Pangilinan J."/>
            <person name="Park H.-J."/>
            <person name="Ramirez L."/>
            <person name="Alfaro M."/>
            <person name="Sun H."/>
            <person name="Tritt A."/>
            <person name="Yoshinaga Y."/>
            <person name="Zwiers L.-H."/>
            <person name="Turgeon B."/>
            <person name="Goodwin S."/>
            <person name="Spatafora J."/>
            <person name="Crous P."/>
            <person name="Grigoriev I."/>
        </authorList>
    </citation>
    <scope>NUCLEOTIDE SEQUENCE</scope>
    <source>
        <strain evidence="7 9">CBS 304.34</strain>
    </source>
</reference>
<evidence type="ECO:0000256" key="2">
    <source>
        <dbReference type="ARBA" id="ARBA00022692"/>
    </source>
</evidence>
<evidence type="ECO:0008006" key="10">
    <source>
        <dbReference type="Google" id="ProtNLM"/>
    </source>
</evidence>
<feature type="transmembrane region" description="Helical" evidence="6">
    <location>
        <begin position="227"/>
        <end position="246"/>
    </location>
</feature>
<feature type="transmembrane region" description="Helical" evidence="6">
    <location>
        <begin position="531"/>
        <end position="552"/>
    </location>
</feature>
<proteinExistence type="predicted"/>
<feature type="transmembrane region" description="Helical" evidence="6">
    <location>
        <begin position="72"/>
        <end position="92"/>
    </location>
</feature>
<keyword evidence="8" id="KW-1185">Reference proteome</keyword>
<evidence type="ECO:0000256" key="3">
    <source>
        <dbReference type="ARBA" id="ARBA00022989"/>
    </source>
</evidence>
<dbReference type="PANTHER" id="PTHR11785:SF382">
    <property type="entry name" value="LOW-AFFINITY METHIONINE PERMEASE"/>
    <property type="match status" value="1"/>
</dbReference>
<reference evidence="9" key="3">
    <citation type="submission" date="2025-04" db="UniProtKB">
        <authorList>
            <consortium name="RefSeq"/>
        </authorList>
    </citation>
    <scope>IDENTIFICATION</scope>
    <source>
        <strain evidence="9">CBS 304.34</strain>
    </source>
</reference>
<dbReference type="Pfam" id="PF13520">
    <property type="entry name" value="AA_permease_2"/>
    <property type="match status" value="1"/>
</dbReference>
<dbReference type="EMBL" id="MU003709">
    <property type="protein sequence ID" value="KAF2805601.1"/>
    <property type="molecule type" value="Genomic_DNA"/>
</dbReference>
<sequence>MLHVLYTADVICLVLNQLIDWKIFLLPGFVATHFGGGIMAILVWPLVGIYTLLCAYINLEYGSAWPFNGGEFIYVSVNPSFSTPAASSLVFARQIFGGLVAEPNAWRTTHLASLLALFICWLHYRAPRFALFANRALALIKVVFLLVLVLVGFLRILLEPAPGAWFQDEAHLPREPSTSFKQLEALVLVLYSYDGWQSANYVSSEIHGGEEEHTNECSQTRVKTLKLGTYVAVITVTIIYSLYNLLLVSQCFRTPLGKRLTNTAAALRFGNDRPRKAIRFAPPGKKGDVSCQFIFGIQRSADLEYIFSLLVALSTLGNVVSVVYTNSRVIRKIAWKRLIPHYLTFQASSSYGLSKWDDIGTPRGALLLVALTTYVSTMTILLPNDTENIPLYITSMVVYSQSIVGLILGIGYIIDGDKISTNRRCMERGATHPENGDPRSPQFDSPSPTRSIPRSSSRSPLMRPNSSASNASPARSTQSLPLRRFTGASRRAFLKISRYALGVIFFLGNLFIIAIPLFQQPNSLPLAVTPWILATMVWISWLAGALAAVYILSIGTRLRFDSGERSGGILQHKRGWMLTFPQNPAVTFWNFWRYPSWQSLRANIQLREEDLPESSDVDGPSEQNTGSHGEVVSHGVV</sequence>
<feature type="compositionally biased region" description="Low complexity" evidence="5">
    <location>
        <begin position="626"/>
        <end position="637"/>
    </location>
</feature>
<dbReference type="Gene3D" id="1.20.1740.10">
    <property type="entry name" value="Amino acid/polyamine transporter I"/>
    <property type="match status" value="1"/>
</dbReference>
<dbReference type="InterPro" id="IPR002293">
    <property type="entry name" value="AA/rel_permease1"/>
</dbReference>
<feature type="transmembrane region" description="Helical" evidence="6">
    <location>
        <begin position="389"/>
        <end position="414"/>
    </location>
</feature>
<dbReference type="GO" id="GO:0015179">
    <property type="term" value="F:L-amino acid transmembrane transporter activity"/>
    <property type="evidence" value="ECO:0007669"/>
    <property type="project" value="TreeGrafter"/>
</dbReference>
<gene>
    <name evidence="7 9" type="ORF">BDZ99DRAFT_480297</name>
</gene>
<evidence type="ECO:0000256" key="1">
    <source>
        <dbReference type="ARBA" id="ARBA00004141"/>
    </source>
</evidence>
<evidence type="ECO:0000256" key="6">
    <source>
        <dbReference type="SAM" id="Phobius"/>
    </source>
</evidence>
<keyword evidence="3 6" id="KW-1133">Transmembrane helix</keyword>
<reference evidence="9" key="2">
    <citation type="submission" date="2020-04" db="EMBL/GenBank/DDBJ databases">
        <authorList>
            <consortium name="NCBI Genome Project"/>
        </authorList>
    </citation>
    <scope>NUCLEOTIDE SEQUENCE</scope>
    <source>
        <strain evidence="9">CBS 304.34</strain>
    </source>
</reference>
<feature type="compositionally biased region" description="Low complexity" evidence="5">
    <location>
        <begin position="445"/>
        <end position="476"/>
    </location>
</feature>
<dbReference type="GeneID" id="54463220"/>
<dbReference type="InterPro" id="IPR050598">
    <property type="entry name" value="AminoAcid_Transporter"/>
</dbReference>
<evidence type="ECO:0000313" key="7">
    <source>
        <dbReference type="EMBL" id="KAF2805601.1"/>
    </source>
</evidence>
<evidence type="ECO:0000313" key="9">
    <source>
        <dbReference type="RefSeq" id="XP_033572565.1"/>
    </source>
</evidence>
<comment type="subcellular location">
    <subcellularLocation>
        <location evidence="1">Membrane</location>
        <topology evidence="1">Multi-pass membrane protein</topology>
    </subcellularLocation>
</comment>
<evidence type="ECO:0000256" key="4">
    <source>
        <dbReference type="ARBA" id="ARBA00023136"/>
    </source>
</evidence>
<organism evidence="7">
    <name type="scientific">Mytilinidion resinicola</name>
    <dbReference type="NCBI Taxonomy" id="574789"/>
    <lineage>
        <taxon>Eukaryota</taxon>
        <taxon>Fungi</taxon>
        <taxon>Dikarya</taxon>
        <taxon>Ascomycota</taxon>
        <taxon>Pezizomycotina</taxon>
        <taxon>Dothideomycetes</taxon>
        <taxon>Pleosporomycetidae</taxon>
        <taxon>Mytilinidiales</taxon>
        <taxon>Mytilinidiaceae</taxon>
        <taxon>Mytilinidion</taxon>
    </lineage>
</organism>
<keyword evidence="2 6" id="KW-0812">Transmembrane</keyword>
<feature type="region of interest" description="Disordered" evidence="5">
    <location>
        <begin position="428"/>
        <end position="479"/>
    </location>
</feature>
<dbReference type="Proteomes" id="UP000504636">
    <property type="component" value="Unplaced"/>
</dbReference>
<feature type="transmembrane region" description="Helical" evidence="6">
    <location>
        <begin position="499"/>
        <end position="519"/>
    </location>
</feature>
<dbReference type="PANTHER" id="PTHR11785">
    <property type="entry name" value="AMINO ACID TRANSPORTER"/>
    <property type="match status" value="1"/>
</dbReference>
<dbReference type="AlphaFoldDB" id="A0A6A6Y9V8"/>
<dbReference type="GO" id="GO:0016020">
    <property type="term" value="C:membrane"/>
    <property type="evidence" value="ECO:0007669"/>
    <property type="project" value="UniProtKB-SubCell"/>
</dbReference>
<evidence type="ECO:0000313" key="8">
    <source>
        <dbReference type="Proteomes" id="UP000504636"/>
    </source>
</evidence>
<feature type="transmembrane region" description="Helical" evidence="6">
    <location>
        <begin position="136"/>
        <end position="158"/>
    </location>
</feature>
<feature type="compositionally biased region" description="Basic and acidic residues" evidence="5">
    <location>
        <begin position="428"/>
        <end position="437"/>
    </location>
</feature>
<name>A0A6A6Y9V8_9PEZI</name>
<feature type="transmembrane region" description="Helical" evidence="6">
    <location>
        <begin position="23"/>
        <end position="52"/>
    </location>
</feature>
<feature type="transmembrane region" description="Helical" evidence="6">
    <location>
        <begin position="104"/>
        <end position="124"/>
    </location>
</feature>
<keyword evidence="4 6" id="KW-0472">Membrane</keyword>
<feature type="region of interest" description="Disordered" evidence="5">
    <location>
        <begin position="611"/>
        <end position="637"/>
    </location>
</feature>
<dbReference type="OrthoDB" id="3938985at2759"/>